<feature type="compositionally biased region" description="Low complexity" evidence="1">
    <location>
        <begin position="30"/>
        <end position="43"/>
    </location>
</feature>
<evidence type="ECO:0000313" key="4">
    <source>
        <dbReference type="Proteomes" id="UP000198327"/>
    </source>
</evidence>
<sequence length="140" mass="14504">MRYVRCASIPIAAILVLAVGCSSNDDAVDAPTTSASSSSQAPTGEGDAGQSDSLTIDVVISNGSVTPTNERFEGYVGETITVNVDSDAADELHVHSVPDHSFDITAANGQSFEFTVDVPGQVALELHDADRTIATLAIRP</sequence>
<name>A0A239JPD9_9NOCA</name>
<dbReference type="OrthoDB" id="3748691at2"/>
<dbReference type="EMBL" id="FZOW01000009">
    <property type="protein sequence ID" value="SNT07629.1"/>
    <property type="molecule type" value="Genomic_DNA"/>
</dbReference>
<evidence type="ECO:0000256" key="1">
    <source>
        <dbReference type="SAM" id="MobiDB-lite"/>
    </source>
</evidence>
<reference evidence="4" key="1">
    <citation type="submission" date="2017-06" db="EMBL/GenBank/DDBJ databases">
        <authorList>
            <person name="Varghese N."/>
            <person name="Submissions S."/>
        </authorList>
    </citation>
    <scope>NUCLEOTIDE SEQUENCE [LARGE SCALE GENOMIC DNA]</scope>
    <source>
        <strain evidence="4">JCM 23211</strain>
    </source>
</reference>
<dbReference type="Proteomes" id="UP000198327">
    <property type="component" value="Unassembled WGS sequence"/>
</dbReference>
<dbReference type="RefSeq" id="WP_089247886.1">
    <property type="nucleotide sequence ID" value="NZ_FZOW01000009.1"/>
</dbReference>
<feature type="chain" id="PRO_5039208329" description="EfeO-type cupredoxin-like domain-containing protein" evidence="2">
    <location>
        <begin position="28"/>
        <end position="140"/>
    </location>
</feature>
<evidence type="ECO:0000313" key="3">
    <source>
        <dbReference type="EMBL" id="SNT07629.1"/>
    </source>
</evidence>
<evidence type="ECO:0000256" key="2">
    <source>
        <dbReference type="SAM" id="SignalP"/>
    </source>
</evidence>
<dbReference type="SUPFAM" id="SSF49503">
    <property type="entry name" value="Cupredoxins"/>
    <property type="match status" value="1"/>
</dbReference>
<dbReference type="InterPro" id="IPR008972">
    <property type="entry name" value="Cupredoxin"/>
</dbReference>
<feature type="signal peptide" evidence="2">
    <location>
        <begin position="1"/>
        <end position="27"/>
    </location>
</feature>
<keyword evidence="4" id="KW-1185">Reference proteome</keyword>
<gene>
    <name evidence="3" type="ORF">SAMN05421642_1094</name>
</gene>
<dbReference type="Gene3D" id="2.60.40.420">
    <property type="entry name" value="Cupredoxins - blue copper proteins"/>
    <property type="match status" value="1"/>
</dbReference>
<dbReference type="AlphaFoldDB" id="A0A239JPD9"/>
<protein>
    <recommendedName>
        <fullName evidence="5">EfeO-type cupredoxin-like domain-containing protein</fullName>
    </recommendedName>
</protein>
<accession>A0A239JPD9</accession>
<organism evidence="3 4">
    <name type="scientific">Rhodococcoides kyotonense</name>
    <dbReference type="NCBI Taxonomy" id="398843"/>
    <lineage>
        <taxon>Bacteria</taxon>
        <taxon>Bacillati</taxon>
        <taxon>Actinomycetota</taxon>
        <taxon>Actinomycetes</taxon>
        <taxon>Mycobacteriales</taxon>
        <taxon>Nocardiaceae</taxon>
        <taxon>Rhodococcoides</taxon>
    </lineage>
</organism>
<proteinExistence type="predicted"/>
<feature type="region of interest" description="Disordered" evidence="1">
    <location>
        <begin position="28"/>
        <end position="53"/>
    </location>
</feature>
<keyword evidence="2" id="KW-0732">Signal</keyword>
<dbReference type="PROSITE" id="PS51257">
    <property type="entry name" value="PROKAR_LIPOPROTEIN"/>
    <property type="match status" value="1"/>
</dbReference>
<evidence type="ECO:0008006" key="5">
    <source>
        <dbReference type="Google" id="ProtNLM"/>
    </source>
</evidence>